<gene>
    <name evidence="2" type="ORF">GCM10022232_35970</name>
</gene>
<dbReference type="PANTHER" id="PTHR39441:SF1">
    <property type="entry name" value="DUF2252 DOMAIN-CONTAINING PROTEIN"/>
    <property type="match status" value="1"/>
</dbReference>
<proteinExistence type="predicted"/>
<feature type="compositionally biased region" description="Basic residues" evidence="1">
    <location>
        <begin position="31"/>
        <end position="41"/>
    </location>
</feature>
<dbReference type="EMBL" id="BAAAZX010000009">
    <property type="protein sequence ID" value="GAA3996121.1"/>
    <property type="molecule type" value="Genomic_DNA"/>
</dbReference>
<keyword evidence="3" id="KW-1185">Reference proteome</keyword>
<sequence length="464" mass="50198">MSTRAEPTDPAHRAQPAHRSDPAIRAAQGKTARKRVPRSAHARWTPSVDRPDPVGVLERQGRDRLPELLPVRYGRMAASPFAFLRGAAAVMAADLAAQPHTGLTVQLCGNAHLLNFGLYASPERPLVFDLNDFDETFPGPFEWDVKRLAASVAVAARENGHSEAGTHRAALEATAGYRAAMRRLAGMGELAVWYEQLDADSLLPLVRSARRRRRAGSSLTRARRRTSLQALGKLTEVVDGRRRIVHDPPLLEPAGASDTAALRKIFSDYRSTLTEERRQLLDRYRFVDAARKAVGVGSVGLRCFIVLLEGRDADDPLFLQLKEARISVLEEHLPNGPYVPPGHRVVAGQRLLQAAGDSFLGWMSGPQGRAFYWRQVRDPKGPADVAGMSPADLAAYARLCGTALARAHARSGDRVAIAGYLGGADTFERAVADFALAYADQTTHDHATLCAAVAAGVVTAAPGV</sequence>
<feature type="region of interest" description="Disordered" evidence="1">
    <location>
        <begin position="1"/>
        <end position="59"/>
    </location>
</feature>
<name>A0ABP7RE05_9ACTN</name>
<comment type="caution">
    <text evidence="2">The sequence shown here is derived from an EMBL/GenBank/DDBJ whole genome shotgun (WGS) entry which is preliminary data.</text>
</comment>
<accession>A0ABP7RE05</accession>
<dbReference type="Pfam" id="PF10009">
    <property type="entry name" value="DUF2252"/>
    <property type="match status" value="1"/>
</dbReference>
<dbReference type="InterPro" id="IPR018721">
    <property type="entry name" value="DUF2252"/>
</dbReference>
<evidence type="ECO:0000313" key="2">
    <source>
        <dbReference type="EMBL" id="GAA3996121.1"/>
    </source>
</evidence>
<reference evidence="3" key="1">
    <citation type="journal article" date="2019" name="Int. J. Syst. Evol. Microbiol.">
        <title>The Global Catalogue of Microorganisms (GCM) 10K type strain sequencing project: providing services to taxonomists for standard genome sequencing and annotation.</title>
        <authorList>
            <consortium name="The Broad Institute Genomics Platform"/>
            <consortium name="The Broad Institute Genome Sequencing Center for Infectious Disease"/>
            <person name="Wu L."/>
            <person name="Ma J."/>
        </authorList>
    </citation>
    <scope>NUCLEOTIDE SEQUENCE [LARGE SCALE GENOMIC DNA]</scope>
    <source>
        <strain evidence="3">JCM 16924</strain>
    </source>
</reference>
<protein>
    <submittedName>
        <fullName evidence="2">DUF2252 domain-containing protein</fullName>
    </submittedName>
</protein>
<evidence type="ECO:0000313" key="3">
    <source>
        <dbReference type="Proteomes" id="UP001500456"/>
    </source>
</evidence>
<dbReference type="PANTHER" id="PTHR39441">
    <property type="entry name" value="DUF2252 DOMAIN-CONTAINING PROTEIN"/>
    <property type="match status" value="1"/>
</dbReference>
<dbReference type="Proteomes" id="UP001500456">
    <property type="component" value="Unassembled WGS sequence"/>
</dbReference>
<organism evidence="2 3">
    <name type="scientific">Streptomyces plumbiresistens</name>
    <dbReference type="NCBI Taxonomy" id="511811"/>
    <lineage>
        <taxon>Bacteria</taxon>
        <taxon>Bacillati</taxon>
        <taxon>Actinomycetota</taxon>
        <taxon>Actinomycetes</taxon>
        <taxon>Kitasatosporales</taxon>
        <taxon>Streptomycetaceae</taxon>
        <taxon>Streptomyces</taxon>
    </lineage>
</organism>
<feature type="compositionally biased region" description="Basic and acidic residues" evidence="1">
    <location>
        <begin position="1"/>
        <end position="22"/>
    </location>
</feature>
<evidence type="ECO:0000256" key="1">
    <source>
        <dbReference type="SAM" id="MobiDB-lite"/>
    </source>
</evidence>
<dbReference type="RefSeq" id="WP_345564483.1">
    <property type="nucleotide sequence ID" value="NZ_BAAAZX010000009.1"/>
</dbReference>